<feature type="region of interest" description="Disordered" evidence="1">
    <location>
        <begin position="112"/>
        <end position="141"/>
    </location>
</feature>
<name>A0A2U8PYU4_9BRAD</name>
<feature type="domain" description="DUF2147" evidence="3">
    <location>
        <begin position="182"/>
        <end position="273"/>
    </location>
</feature>
<keyword evidence="5" id="KW-1185">Reference proteome</keyword>
<dbReference type="Gene3D" id="2.40.128.520">
    <property type="match status" value="1"/>
</dbReference>
<reference evidence="4 5" key="1">
    <citation type="journal article" date="2017" name="Syst. Appl. Microbiol.">
        <title>Soybeans inoculated with root zone soils of Canadian native legumes harbour diverse and novel Bradyrhizobium spp. that possess agricultural potential.</title>
        <authorList>
            <person name="Bromfield E.S.P."/>
            <person name="Cloutier S."/>
            <person name="Tambong J.T."/>
            <person name="Tran Thi T.V."/>
        </authorList>
    </citation>
    <scope>NUCLEOTIDE SEQUENCE [LARGE SCALE GENOMIC DNA]</scope>
    <source>
        <strain evidence="4 5">39S1MB</strain>
    </source>
</reference>
<feature type="compositionally biased region" description="Low complexity" evidence="1">
    <location>
        <begin position="74"/>
        <end position="86"/>
    </location>
</feature>
<sequence length="292" mass="31183">MKRLATSLGTLIALLATSPAAEAGSYSFSIGGHRFHVEAPKSCRSASCVSISNRSLRPSEDADARPAAPPTPAPVVQAPQPVSVAPARPAPATYVATPPPAPAPVLAATMSQPVVPPPAPRLETSRLETSRPEALSPSPPRIELPHLDPPHMEPPAVAKPDIKQAAPIAERSDDEPGYTALGEWESVGAKGTVRIERCGPALCGFALTEALSRGESVLVNMKPKSHDVWTGSIYSRTSGRTYYGRMTLKSSGRLYVEACAIGRFWCSGNDWTRVEEPREQMMTTSRQWSARS</sequence>
<evidence type="ECO:0000313" key="4">
    <source>
        <dbReference type="EMBL" id="AWM02967.1"/>
    </source>
</evidence>
<keyword evidence="2" id="KW-0732">Signal</keyword>
<dbReference type="Pfam" id="PF09917">
    <property type="entry name" value="DUF2147"/>
    <property type="match status" value="1"/>
</dbReference>
<evidence type="ECO:0000313" key="5">
    <source>
        <dbReference type="Proteomes" id="UP000215884"/>
    </source>
</evidence>
<dbReference type="InterPro" id="IPR019223">
    <property type="entry name" value="DUF2147"/>
</dbReference>
<organism evidence="4 5">
    <name type="scientific">Bradyrhizobium amphicarpaeae</name>
    <dbReference type="NCBI Taxonomy" id="1404768"/>
    <lineage>
        <taxon>Bacteria</taxon>
        <taxon>Pseudomonadati</taxon>
        <taxon>Pseudomonadota</taxon>
        <taxon>Alphaproteobacteria</taxon>
        <taxon>Hyphomicrobiales</taxon>
        <taxon>Nitrobacteraceae</taxon>
        <taxon>Bradyrhizobium</taxon>
    </lineage>
</organism>
<accession>A0A2U8PYU4</accession>
<dbReference type="AlphaFoldDB" id="A0A2U8PYU4"/>
<gene>
    <name evidence="4" type="ORF">CIT40_25010</name>
</gene>
<feature type="region of interest" description="Disordered" evidence="1">
    <location>
        <begin position="54"/>
        <end position="86"/>
    </location>
</feature>
<proteinExistence type="predicted"/>
<evidence type="ECO:0000259" key="3">
    <source>
        <dbReference type="Pfam" id="PF09917"/>
    </source>
</evidence>
<feature type="signal peptide" evidence="2">
    <location>
        <begin position="1"/>
        <end position="23"/>
    </location>
</feature>
<dbReference type="EMBL" id="CP029426">
    <property type="protein sequence ID" value="AWM02967.1"/>
    <property type="molecule type" value="Genomic_DNA"/>
</dbReference>
<protein>
    <submittedName>
        <fullName evidence="4">DUF2147 domain-containing protein</fullName>
    </submittedName>
</protein>
<feature type="chain" id="PRO_5016135288" evidence="2">
    <location>
        <begin position="24"/>
        <end position="292"/>
    </location>
</feature>
<evidence type="ECO:0000256" key="2">
    <source>
        <dbReference type="SAM" id="SignalP"/>
    </source>
</evidence>
<dbReference type="PANTHER" id="PTHR36919:SF2">
    <property type="entry name" value="BLL6627 PROTEIN"/>
    <property type="match status" value="1"/>
</dbReference>
<dbReference type="PANTHER" id="PTHR36919">
    <property type="entry name" value="BLR1215 PROTEIN"/>
    <property type="match status" value="1"/>
</dbReference>
<dbReference type="OrthoDB" id="9811671at2"/>
<evidence type="ECO:0000256" key="1">
    <source>
        <dbReference type="SAM" id="MobiDB-lite"/>
    </source>
</evidence>
<dbReference type="Proteomes" id="UP000215884">
    <property type="component" value="Chromosome"/>
</dbReference>
<reference evidence="4 5" key="2">
    <citation type="journal article" date="2019" name="Int. J. Syst. Evol. Microbiol.">
        <title>Description and complete genome sequence of Bradyrhizobium amphicarpaeae sp. nov., harbouring photosystem and nitrogen-fixation genes.</title>
        <authorList>
            <person name="Bromfield E.S.P."/>
            <person name="Cloutier S."/>
            <person name="Nguyen H.D.T."/>
        </authorList>
    </citation>
    <scope>NUCLEOTIDE SEQUENCE [LARGE SCALE GENOMIC DNA]</scope>
    <source>
        <strain evidence="4 5">39S1MB</strain>
    </source>
</reference>